<evidence type="ECO:0000313" key="4">
    <source>
        <dbReference type="Proteomes" id="UP001470230"/>
    </source>
</evidence>
<dbReference type="EMBL" id="JAPFFF010000015">
    <property type="protein sequence ID" value="KAK8866420.1"/>
    <property type="molecule type" value="Genomic_DNA"/>
</dbReference>
<accession>A0ABR2IN71</accession>
<evidence type="ECO:0000313" key="3">
    <source>
        <dbReference type="EMBL" id="KAK8866420.1"/>
    </source>
</evidence>
<protein>
    <submittedName>
        <fullName evidence="3">Uncharacterized protein</fullName>
    </submittedName>
</protein>
<feature type="compositionally biased region" description="Polar residues" evidence="2">
    <location>
        <begin position="607"/>
        <end position="621"/>
    </location>
</feature>
<feature type="compositionally biased region" description="Polar residues" evidence="2">
    <location>
        <begin position="628"/>
        <end position="642"/>
    </location>
</feature>
<feature type="region of interest" description="Disordered" evidence="2">
    <location>
        <begin position="594"/>
        <end position="642"/>
    </location>
</feature>
<evidence type="ECO:0000256" key="2">
    <source>
        <dbReference type="SAM" id="MobiDB-lite"/>
    </source>
</evidence>
<organism evidence="3 4">
    <name type="scientific">Tritrichomonas musculus</name>
    <dbReference type="NCBI Taxonomy" id="1915356"/>
    <lineage>
        <taxon>Eukaryota</taxon>
        <taxon>Metamonada</taxon>
        <taxon>Parabasalia</taxon>
        <taxon>Tritrichomonadida</taxon>
        <taxon>Tritrichomonadidae</taxon>
        <taxon>Tritrichomonas</taxon>
    </lineage>
</organism>
<feature type="compositionally biased region" description="Basic and acidic residues" evidence="2">
    <location>
        <begin position="356"/>
        <end position="366"/>
    </location>
</feature>
<keyword evidence="1" id="KW-0175">Coiled coil</keyword>
<feature type="coiled-coil region" evidence="1">
    <location>
        <begin position="152"/>
        <end position="179"/>
    </location>
</feature>
<feature type="region of interest" description="Disordered" evidence="2">
    <location>
        <begin position="341"/>
        <end position="366"/>
    </location>
</feature>
<evidence type="ECO:0000256" key="1">
    <source>
        <dbReference type="SAM" id="Coils"/>
    </source>
</evidence>
<reference evidence="3 4" key="1">
    <citation type="submission" date="2024-04" db="EMBL/GenBank/DDBJ databases">
        <title>Tritrichomonas musculus Genome.</title>
        <authorList>
            <person name="Alves-Ferreira E."/>
            <person name="Grigg M."/>
            <person name="Lorenzi H."/>
            <person name="Galac M."/>
        </authorList>
    </citation>
    <scope>NUCLEOTIDE SEQUENCE [LARGE SCALE GENOMIC DNA]</scope>
    <source>
        <strain evidence="3 4">EAF2021</strain>
    </source>
</reference>
<proteinExistence type="predicted"/>
<comment type="caution">
    <text evidence="3">The sequence shown here is derived from an EMBL/GenBank/DDBJ whole genome shotgun (WGS) entry which is preliminary data.</text>
</comment>
<dbReference type="Proteomes" id="UP001470230">
    <property type="component" value="Unassembled WGS sequence"/>
</dbReference>
<gene>
    <name evidence="3" type="ORF">M9Y10_009382</name>
</gene>
<feature type="coiled-coil region" evidence="1">
    <location>
        <begin position="204"/>
        <end position="231"/>
    </location>
</feature>
<keyword evidence="4" id="KW-1185">Reference proteome</keyword>
<sequence>MSDFTSILNQRDLFQVEVEFRPIVGLLNYLNEELKSLGKRITSLESVSKTHVLLEDHESAIKTMDERVTSVEERLNSISTTISCISTDVKNIESKTNLTIDERMNDILVSTNMNIKHSANTIDAQVRQNCEMLKTLKQEIDNLSSPKDEPNLKTLNENVKKNTNEIKVLKKKIAELTSDEDIISQYKNGDPNNNGIELKMKENINSALNQFDQQKEDIGKLTSEINEIKERLSIAEGVLMQKDDDAISISSISSSTTQPKNLDIDDLSRFNEDLLNFKNQFDDHQSKVVSAMKAIQFELQQIRDNGQGLLDLPPLNLYNVVPSFFNEDKKILSLSDSESAPVLELAENPTEEEDEEKKKEKEPKRNFKKEVERMKYYNIQPILRNKKNEEDTTNQTKCVVIKTDDSPPRHSPIERPAPNSNIDVNQIIRQIKNELNMNEIQNSFKQFKKDHDEIINSIERKVDREYVERLFDKFRIIVHGMNDRVKELASLTADYATKEDFKLVVQIVKNLPKDGKSGTAVKRGPTCLFCGRPKTSIAGEISPRTAAMAGSAPVSNVGSKDGDTSCEFVYGDGQAYYKRDENFQSFPHFDVLPPLPANDSDNEKSVSKTTAEINGRVSLTRNGERSKTSLSMPNSRVSKSRK</sequence>
<name>A0ABR2IN71_9EUKA</name>